<evidence type="ECO:0000259" key="8">
    <source>
        <dbReference type="PROSITE" id="PS50011"/>
    </source>
</evidence>
<dbReference type="InterPro" id="IPR015655">
    <property type="entry name" value="PP2C"/>
</dbReference>
<name>A0AAD8SC84_LOLMU</name>
<dbReference type="CDD" id="cd00143">
    <property type="entry name" value="PP2Cc"/>
    <property type="match status" value="1"/>
</dbReference>
<dbReference type="Gene3D" id="1.10.510.10">
    <property type="entry name" value="Transferase(Phosphotransferase) domain 1"/>
    <property type="match status" value="1"/>
</dbReference>
<sequence length="1054" mass="120092">MFLPLAGRRILILLLLVELLAPLRCAGESATCLAVYREGGAPAVYQSAHCPRWTILPGGEGDGDESSSSPPPRRCHVSSHRGRRRSQEDRAVCALGIRIPFIDQMRIKEVDVGVMAIFDGHNGAEASEMASKLLLEYLLLHVYFLLDGIYSIMFRKSTGKLTYKEVTILNNVLNLYREDQSNHRERSCWTSPAILDRSFHMEILKESLLRAVQDIDLTFSKEALRKNFDSGSTATVVLIADGQIITANLGDSKAFLCSESHVPYRQKRKRRRRRNSSNDVDFPLANYDGPLYYSVKELTKDHHPDREDERRRVEAAGGFVLEWAGVYRVNGELALSRAIGDMPFKRYGVISTPELTGWQLLSANDSFLIASSDGVFEKMTMQDVCDMMLHAKLGDNQDFESFAVAQQNLADYVVHLALQKGTTDNVAAVVVPLGSPSSSGATIEDWHHLEENSRTSLLPLQTIPYQHKSDGVSSAVIEMEYFKRSSTKFQRFLVDAKDKRLGCFYLSESLDEDMDYIFRVPQDFEHEGVYNFNHMPNENVLPSDGNLEKYKDRNFCWYLGHQDDEMGRCSSPEGFANYFGLLDSVSHNRSNSNSSHSFGYKIADIRYKLKRRFDRGSYGEVWLAFRWNCSDDVDVHKDSFHFSTILTPDSYNCTSSNTTSSSDGNHVSDTIDGDLFILKRIMVERGNAAYLSGLREKYFGQLFSNASKTLEGLSRMEPSSTTFSVDMHFIEESLKHVARFIESFESESKEIWLVYRNEGSSLSKLIYAAEETKLVTGNDNERVRHIQVLQPSKWWYWLRTTKAGQRQMQNLLWQLLMGLKACHDRNITHRDIKPENMIICFEDLKTGKCLREIPSEAKENKLNMRLIDFGSAIDDFTLKHLYGSGPTRSEQTFEYTPPEALLNSSWYQGSKSARLKYDMWSVGVVMLELIVGSPHVFQIGDRARILMDQRLGGWSEQTKELAYKLRSYMELCILVPGISSHQGSSNSERGHVGLASWKCSEESFARQVKIRDPLKMGFPNLWALRLARQLLVWHHEDRLSVDEALNHPYFQEPP</sequence>
<feature type="signal peptide" evidence="7">
    <location>
        <begin position="1"/>
        <end position="25"/>
    </location>
</feature>
<dbReference type="InterPro" id="IPR000719">
    <property type="entry name" value="Prot_kinase_dom"/>
</dbReference>
<dbReference type="InterPro" id="IPR001932">
    <property type="entry name" value="PPM-type_phosphatase-like_dom"/>
</dbReference>
<evidence type="ECO:0000256" key="2">
    <source>
        <dbReference type="ARBA" id="ARBA00022801"/>
    </source>
</evidence>
<dbReference type="PROSITE" id="PS51746">
    <property type="entry name" value="PPM_2"/>
    <property type="match status" value="1"/>
</dbReference>
<dbReference type="GO" id="GO:0004722">
    <property type="term" value="F:protein serine/threonine phosphatase activity"/>
    <property type="evidence" value="ECO:0007669"/>
    <property type="project" value="UniProtKB-EC"/>
</dbReference>
<dbReference type="GO" id="GO:0004672">
    <property type="term" value="F:protein kinase activity"/>
    <property type="evidence" value="ECO:0007669"/>
    <property type="project" value="InterPro"/>
</dbReference>
<evidence type="ECO:0000256" key="5">
    <source>
        <dbReference type="ARBA" id="ARBA00048336"/>
    </source>
</evidence>
<keyword evidence="2" id="KW-0378">Hydrolase</keyword>
<dbReference type="EC" id="3.1.3.16" evidence="1"/>
<comment type="catalytic activity">
    <reaction evidence="5">
        <text>O-phospho-L-threonyl-[protein] + H2O = L-threonyl-[protein] + phosphate</text>
        <dbReference type="Rhea" id="RHEA:47004"/>
        <dbReference type="Rhea" id="RHEA-COMP:11060"/>
        <dbReference type="Rhea" id="RHEA-COMP:11605"/>
        <dbReference type="ChEBI" id="CHEBI:15377"/>
        <dbReference type="ChEBI" id="CHEBI:30013"/>
        <dbReference type="ChEBI" id="CHEBI:43474"/>
        <dbReference type="ChEBI" id="CHEBI:61977"/>
        <dbReference type="EC" id="3.1.3.16"/>
    </reaction>
</comment>
<dbReference type="InterPro" id="IPR036457">
    <property type="entry name" value="PPM-type-like_dom_sf"/>
</dbReference>
<dbReference type="PANTHER" id="PTHR47992">
    <property type="entry name" value="PROTEIN PHOSPHATASE"/>
    <property type="match status" value="1"/>
</dbReference>
<organism evidence="10 11">
    <name type="scientific">Lolium multiflorum</name>
    <name type="common">Italian ryegrass</name>
    <name type="synonym">Lolium perenne subsp. multiflorum</name>
    <dbReference type="NCBI Taxonomy" id="4521"/>
    <lineage>
        <taxon>Eukaryota</taxon>
        <taxon>Viridiplantae</taxon>
        <taxon>Streptophyta</taxon>
        <taxon>Embryophyta</taxon>
        <taxon>Tracheophyta</taxon>
        <taxon>Spermatophyta</taxon>
        <taxon>Magnoliopsida</taxon>
        <taxon>Liliopsida</taxon>
        <taxon>Poales</taxon>
        <taxon>Poaceae</taxon>
        <taxon>BOP clade</taxon>
        <taxon>Pooideae</taxon>
        <taxon>Poodae</taxon>
        <taxon>Poeae</taxon>
        <taxon>Poeae Chloroplast Group 2 (Poeae type)</taxon>
        <taxon>Loliodinae</taxon>
        <taxon>Loliinae</taxon>
        <taxon>Lolium</taxon>
    </lineage>
</organism>
<feature type="domain" description="Protein kinase" evidence="8">
    <location>
        <begin position="607"/>
        <end position="1050"/>
    </location>
</feature>
<dbReference type="Gene3D" id="3.60.40.10">
    <property type="entry name" value="PPM-type phosphatase domain"/>
    <property type="match status" value="1"/>
</dbReference>
<dbReference type="AlphaFoldDB" id="A0AAD8SC84"/>
<evidence type="ECO:0000259" key="9">
    <source>
        <dbReference type="PROSITE" id="PS51746"/>
    </source>
</evidence>
<dbReference type="PROSITE" id="PS00108">
    <property type="entry name" value="PROTEIN_KINASE_ST"/>
    <property type="match status" value="1"/>
</dbReference>
<evidence type="ECO:0000256" key="4">
    <source>
        <dbReference type="ARBA" id="ARBA00047761"/>
    </source>
</evidence>
<keyword evidence="11" id="KW-1185">Reference proteome</keyword>
<dbReference type="Pfam" id="PF00481">
    <property type="entry name" value="PP2C"/>
    <property type="match status" value="1"/>
</dbReference>
<dbReference type="PROSITE" id="PS50011">
    <property type="entry name" value="PROTEIN_KINASE_DOM"/>
    <property type="match status" value="1"/>
</dbReference>
<dbReference type="Pfam" id="PF00069">
    <property type="entry name" value="Pkinase"/>
    <property type="match status" value="1"/>
</dbReference>
<comment type="catalytic activity">
    <reaction evidence="4">
        <text>O-phospho-L-seryl-[protein] + H2O = L-seryl-[protein] + phosphate</text>
        <dbReference type="Rhea" id="RHEA:20629"/>
        <dbReference type="Rhea" id="RHEA-COMP:9863"/>
        <dbReference type="Rhea" id="RHEA-COMP:11604"/>
        <dbReference type="ChEBI" id="CHEBI:15377"/>
        <dbReference type="ChEBI" id="CHEBI:29999"/>
        <dbReference type="ChEBI" id="CHEBI:43474"/>
        <dbReference type="ChEBI" id="CHEBI:83421"/>
        <dbReference type="EC" id="3.1.3.16"/>
    </reaction>
</comment>
<accession>A0AAD8SC84</accession>
<keyword evidence="3" id="KW-0904">Protein phosphatase</keyword>
<reference evidence="10" key="1">
    <citation type="submission" date="2023-07" db="EMBL/GenBank/DDBJ databases">
        <title>A chromosome-level genome assembly of Lolium multiflorum.</title>
        <authorList>
            <person name="Chen Y."/>
            <person name="Copetti D."/>
            <person name="Kolliker R."/>
            <person name="Studer B."/>
        </authorList>
    </citation>
    <scope>NUCLEOTIDE SEQUENCE</scope>
    <source>
        <strain evidence="10">02402/16</strain>
        <tissue evidence="10">Leaf</tissue>
    </source>
</reference>
<dbReference type="GO" id="GO:0005524">
    <property type="term" value="F:ATP binding"/>
    <property type="evidence" value="ECO:0007669"/>
    <property type="project" value="InterPro"/>
</dbReference>
<evidence type="ECO:0000256" key="1">
    <source>
        <dbReference type="ARBA" id="ARBA00013081"/>
    </source>
</evidence>
<evidence type="ECO:0000256" key="3">
    <source>
        <dbReference type="ARBA" id="ARBA00022912"/>
    </source>
</evidence>
<dbReference type="SUPFAM" id="SSF81606">
    <property type="entry name" value="PP2C-like"/>
    <property type="match status" value="1"/>
</dbReference>
<feature type="chain" id="PRO_5042060077" description="protein-serine/threonine phosphatase" evidence="7">
    <location>
        <begin position="26"/>
        <end position="1054"/>
    </location>
</feature>
<evidence type="ECO:0000313" key="11">
    <source>
        <dbReference type="Proteomes" id="UP001231189"/>
    </source>
</evidence>
<dbReference type="EMBL" id="JAUUTY010000004">
    <property type="protein sequence ID" value="KAK1648613.1"/>
    <property type="molecule type" value="Genomic_DNA"/>
</dbReference>
<feature type="region of interest" description="Disordered" evidence="6">
    <location>
        <begin position="59"/>
        <end position="83"/>
    </location>
</feature>
<dbReference type="SUPFAM" id="SSF56112">
    <property type="entry name" value="Protein kinase-like (PK-like)"/>
    <property type="match status" value="1"/>
</dbReference>
<evidence type="ECO:0000313" key="10">
    <source>
        <dbReference type="EMBL" id="KAK1648613.1"/>
    </source>
</evidence>
<dbReference type="InterPro" id="IPR008271">
    <property type="entry name" value="Ser/Thr_kinase_AS"/>
</dbReference>
<protein>
    <recommendedName>
        <fullName evidence="1">protein-serine/threonine phosphatase</fullName>
        <ecNumber evidence="1">3.1.3.16</ecNumber>
    </recommendedName>
</protein>
<dbReference type="SMART" id="SM00220">
    <property type="entry name" value="S_TKc"/>
    <property type="match status" value="1"/>
</dbReference>
<feature type="compositionally biased region" description="Basic residues" evidence="6">
    <location>
        <begin position="73"/>
        <end position="83"/>
    </location>
</feature>
<comment type="caution">
    <text evidence="10">The sequence shown here is derived from an EMBL/GenBank/DDBJ whole genome shotgun (WGS) entry which is preliminary data.</text>
</comment>
<dbReference type="FunFam" id="1.10.510.10:FF:001568">
    <property type="entry name" value="uncharacterized protein LOC106771884 isoform X8"/>
    <property type="match status" value="1"/>
</dbReference>
<dbReference type="InterPro" id="IPR011009">
    <property type="entry name" value="Kinase-like_dom_sf"/>
</dbReference>
<keyword evidence="7" id="KW-0732">Signal</keyword>
<evidence type="ECO:0000256" key="6">
    <source>
        <dbReference type="SAM" id="MobiDB-lite"/>
    </source>
</evidence>
<proteinExistence type="predicted"/>
<gene>
    <name evidence="10" type="ORF">QYE76_066418</name>
</gene>
<dbReference type="SMART" id="SM00332">
    <property type="entry name" value="PP2Cc"/>
    <property type="match status" value="1"/>
</dbReference>
<feature type="domain" description="PPM-type phosphatase" evidence="9">
    <location>
        <begin position="74"/>
        <end position="433"/>
    </location>
</feature>
<dbReference type="Proteomes" id="UP001231189">
    <property type="component" value="Unassembled WGS sequence"/>
</dbReference>
<evidence type="ECO:0000256" key="7">
    <source>
        <dbReference type="SAM" id="SignalP"/>
    </source>
</evidence>